<accession>A0ABY8W1P3</accession>
<dbReference type="SUPFAM" id="SSF54862">
    <property type="entry name" value="4Fe-4S ferredoxins"/>
    <property type="match status" value="1"/>
</dbReference>
<dbReference type="EMBL" id="CP126981">
    <property type="protein sequence ID" value="WIM88934.1"/>
    <property type="molecule type" value="Genomic_DNA"/>
</dbReference>
<protein>
    <submittedName>
        <fullName evidence="8">Ferredoxin</fullName>
    </submittedName>
</protein>
<evidence type="ECO:0000256" key="3">
    <source>
        <dbReference type="ARBA" id="ARBA00022723"/>
    </source>
</evidence>
<evidence type="ECO:0000256" key="4">
    <source>
        <dbReference type="ARBA" id="ARBA00022982"/>
    </source>
</evidence>
<reference evidence="8 9" key="1">
    <citation type="journal article" date="2023" name="Microbiol. Resour. Announc.">
        <title>Complete Genome Sequence of Mycobacterium wuenschmanii, a novel Nontuberculous Mycobacterium Isolated from a captive population of Amazon Milk Frogs.</title>
        <authorList>
            <person name="Hicks J."/>
            <person name="Zeineldin M."/>
            <person name="Ward H."/>
            <person name="Wuenschmann A."/>
            <person name="Camp P."/>
            <person name="Farrell D."/>
            <person name="Lehman K."/>
            <person name="Thacker T."/>
            <person name="Cuthbert E."/>
        </authorList>
    </citation>
    <scope>NUCLEOTIDE SEQUENCE [LARGE SCALE GENOMIC DNA]</scope>
    <source>
        <strain evidence="8 9">Wuenschmanii</strain>
    </source>
</reference>
<evidence type="ECO:0000256" key="5">
    <source>
        <dbReference type="ARBA" id="ARBA00023004"/>
    </source>
</evidence>
<dbReference type="Gene3D" id="3.30.70.20">
    <property type="match status" value="1"/>
</dbReference>
<proteinExistence type="predicted"/>
<dbReference type="PANTHER" id="PTHR36923:SF3">
    <property type="entry name" value="FERREDOXIN"/>
    <property type="match status" value="1"/>
</dbReference>
<sequence>MKVRIEQSRCVGHAQCFAVDPDIFPIDEAGNSTLEEHEVAPEDEQTTRDGVASCPEMALILDED</sequence>
<keyword evidence="3" id="KW-0479">Metal-binding</keyword>
<name>A0ABY8W1P3_9MYCO</name>
<gene>
    <name evidence="8" type="ORF">PT015_05525</name>
</gene>
<keyword evidence="9" id="KW-1185">Reference proteome</keyword>
<dbReference type="Proteomes" id="UP001236585">
    <property type="component" value="Chromosome"/>
</dbReference>
<keyword evidence="6" id="KW-0411">Iron-sulfur</keyword>
<keyword evidence="7" id="KW-0003">3Fe-4S</keyword>
<dbReference type="RefSeq" id="WP_285189406.1">
    <property type="nucleotide sequence ID" value="NZ_CP126981.1"/>
</dbReference>
<evidence type="ECO:0000256" key="7">
    <source>
        <dbReference type="ARBA" id="ARBA00023291"/>
    </source>
</evidence>
<evidence type="ECO:0000256" key="2">
    <source>
        <dbReference type="ARBA" id="ARBA00022448"/>
    </source>
</evidence>
<organism evidence="8 9">
    <name type="scientific">Candidatus Mycobacterium wuenschmannii</name>
    <dbReference type="NCBI Taxonomy" id="3027808"/>
    <lineage>
        <taxon>Bacteria</taxon>
        <taxon>Bacillati</taxon>
        <taxon>Actinomycetota</taxon>
        <taxon>Actinomycetes</taxon>
        <taxon>Mycobacteriales</taxon>
        <taxon>Mycobacteriaceae</taxon>
        <taxon>Mycobacterium</taxon>
    </lineage>
</organism>
<keyword evidence="2" id="KW-0813">Transport</keyword>
<keyword evidence="5" id="KW-0408">Iron</keyword>
<evidence type="ECO:0000313" key="9">
    <source>
        <dbReference type="Proteomes" id="UP001236585"/>
    </source>
</evidence>
<dbReference type="Pfam" id="PF13459">
    <property type="entry name" value="Fer4_15"/>
    <property type="match status" value="1"/>
</dbReference>
<dbReference type="InterPro" id="IPR051269">
    <property type="entry name" value="Fe-S_cluster_ET"/>
</dbReference>
<comment type="cofactor">
    <cofactor evidence="1">
        <name>[3Fe-4S] cluster</name>
        <dbReference type="ChEBI" id="CHEBI:21137"/>
    </cofactor>
</comment>
<keyword evidence="4" id="KW-0249">Electron transport</keyword>
<evidence type="ECO:0000256" key="1">
    <source>
        <dbReference type="ARBA" id="ARBA00001927"/>
    </source>
</evidence>
<dbReference type="PANTHER" id="PTHR36923">
    <property type="entry name" value="FERREDOXIN"/>
    <property type="match status" value="1"/>
</dbReference>
<evidence type="ECO:0000256" key="6">
    <source>
        <dbReference type="ARBA" id="ARBA00023014"/>
    </source>
</evidence>
<evidence type="ECO:0000313" key="8">
    <source>
        <dbReference type="EMBL" id="WIM88934.1"/>
    </source>
</evidence>